<keyword evidence="4 6" id="KW-0378">Hydrolase</keyword>
<name>A0A6B2LIS6_9EUKA</name>
<evidence type="ECO:0000259" key="7">
    <source>
        <dbReference type="PROSITE" id="PS00028"/>
    </source>
</evidence>
<dbReference type="PANTHER" id="PTHR13312">
    <property type="entry name" value="HIV-INDUCED PROTEIN-7-LIKE PROTEASE"/>
    <property type="match status" value="1"/>
</dbReference>
<evidence type="ECO:0000256" key="2">
    <source>
        <dbReference type="ARBA" id="ARBA00022670"/>
    </source>
</evidence>
<organism evidence="8">
    <name type="scientific">Arcella intermedia</name>
    <dbReference type="NCBI Taxonomy" id="1963864"/>
    <lineage>
        <taxon>Eukaryota</taxon>
        <taxon>Amoebozoa</taxon>
        <taxon>Tubulinea</taxon>
        <taxon>Elardia</taxon>
        <taxon>Arcellinida</taxon>
        <taxon>Sphaerothecina</taxon>
        <taxon>Arcellidae</taxon>
        <taxon>Arcella</taxon>
    </lineage>
</organism>
<dbReference type="EMBL" id="GIBP01008017">
    <property type="protein sequence ID" value="NDV36986.1"/>
    <property type="molecule type" value="Transcribed_RNA"/>
</dbReference>
<dbReference type="GO" id="GO:0036503">
    <property type="term" value="P:ERAD pathway"/>
    <property type="evidence" value="ECO:0007669"/>
    <property type="project" value="TreeGrafter"/>
</dbReference>
<comment type="subcellular location">
    <subcellularLocation>
        <location evidence="6">Cytoplasm</location>
    </subcellularLocation>
</comment>
<dbReference type="EC" id="3.4.19.12" evidence="6"/>
<keyword evidence="6" id="KW-0963">Cytoplasm</keyword>
<keyword evidence="3 6" id="KW-0833">Ubl conjugation pathway</keyword>
<dbReference type="SUPFAM" id="SSF54001">
    <property type="entry name" value="Cysteine proteinases"/>
    <property type="match status" value="1"/>
</dbReference>
<dbReference type="GO" id="GO:0005634">
    <property type="term" value="C:nucleus"/>
    <property type="evidence" value="ECO:0007669"/>
    <property type="project" value="TreeGrafter"/>
</dbReference>
<dbReference type="GO" id="GO:0030968">
    <property type="term" value="P:endoplasmic reticulum unfolded protein response"/>
    <property type="evidence" value="ECO:0007669"/>
    <property type="project" value="TreeGrafter"/>
</dbReference>
<evidence type="ECO:0000313" key="8">
    <source>
        <dbReference type="EMBL" id="NDV36986.1"/>
    </source>
</evidence>
<dbReference type="GO" id="GO:0005829">
    <property type="term" value="C:cytosol"/>
    <property type="evidence" value="ECO:0007669"/>
    <property type="project" value="TreeGrafter"/>
</dbReference>
<dbReference type="InterPro" id="IPR013087">
    <property type="entry name" value="Znf_C2H2_type"/>
</dbReference>
<dbReference type="Pfam" id="PF24560">
    <property type="entry name" value="zf-C2H2_OTU1_C"/>
    <property type="match status" value="1"/>
</dbReference>
<accession>A0A6B2LIS6</accession>
<dbReference type="InterPro" id="IPR057766">
    <property type="entry name" value="Znf-C2H2_OTU1-like_C"/>
</dbReference>
<keyword evidence="5 6" id="KW-0788">Thiol protease</keyword>
<reference evidence="8" key="1">
    <citation type="journal article" date="2020" name="J. Eukaryot. Microbiol.">
        <title>De novo Sequencing, Assembly and Annotation of the Transcriptome for the Free-Living Testate Amoeba Arcella intermedia.</title>
        <authorList>
            <person name="Ribeiro G.M."/>
            <person name="Porfirio-Sousa A.L."/>
            <person name="Maurer-Alcala X.X."/>
            <person name="Katz L.A."/>
            <person name="Lahr D.J.G."/>
        </authorList>
    </citation>
    <scope>NUCLEOTIDE SEQUENCE</scope>
</reference>
<dbReference type="PANTHER" id="PTHR13312:SF0">
    <property type="entry name" value="UBIQUITIN THIOESTERASE OTU1"/>
    <property type="match status" value="1"/>
</dbReference>
<feature type="domain" description="C2H2-type" evidence="7">
    <location>
        <begin position="143"/>
        <end position="165"/>
    </location>
</feature>
<dbReference type="AlphaFoldDB" id="A0A6B2LIS6"/>
<evidence type="ECO:0000256" key="4">
    <source>
        <dbReference type="ARBA" id="ARBA00022801"/>
    </source>
</evidence>
<evidence type="ECO:0000256" key="1">
    <source>
        <dbReference type="ARBA" id="ARBA00000707"/>
    </source>
</evidence>
<comment type="catalytic activity">
    <reaction evidence="1 6">
        <text>Thiol-dependent hydrolysis of ester, thioester, amide, peptide and isopeptide bonds formed by the C-terminal Gly of ubiquitin (a 76-residue protein attached to proteins as an intracellular targeting signal).</text>
        <dbReference type="EC" id="3.4.19.12"/>
    </reaction>
</comment>
<dbReference type="PROSITE" id="PS00028">
    <property type="entry name" value="ZINC_FINGER_C2H2_1"/>
    <property type="match status" value="1"/>
</dbReference>
<proteinExistence type="predicted"/>
<comment type="function">
    <text evidence="6">Hydrolase that can remove conjugated ubiquitin from proteins and may therefore play an important regulatory role at the level of protein turnover by preventing degradation.</text>
</comment>
<dbReference type="InterPro" id="IPR038765">
    <property type="entry name" value="Papain-like_cys_pep_sf"/>
</dbReference>
<keyword evidence="2" id="KW-0645">Protease</keyword>
<dbReference type="Gene3D" id="3.90.70.80">
    <property type="match status" value="1"/>
</dbReference>
<evidence type="ECO:0000256" key="6">
    <source>
        <dbReference type="RuleBase" id="RU367104"/>
    </source>
</evidence>
<evidence type="ECO:0000256" key="5">
    <source>
        <dbReference type="ARBA" id="ARBA00022807"/>
    </source>
</evidence>
<protein>
    <recommendedName>
        <fullName evidence="6">Ubiquitin thioesterase OTU</fullName>
        <ecNumber evidence="6">3.4.19.12</ecNumber>
    </recommendedName>
</protein>
<evidence type="ECO:0000256" key="3">
    <source>
        <dbReference type="ARBA" id="ARBA00022786"/>
    </source>
</evidence>
<dbReference type="GO" id="GO:0016579">
    <property type="term" value="P:protein deubiquitination"/>
    <property type="evidence" value="ECO:0007669"/>
    <property type="project" value="TreeGrafter"/>
</dbReference>
<sequence length="173" mass="19745">MKLRKVISNAIASDPAYFNEGILGKKNYDYQKYIEQPNTWGGSVELNIFSDYFKTEIMAYDVTRKRGNCFGEAKYSQRVYLLYDGIHYDVLVWNLVPSSPQSDFDVTVFNAKDSAIEREFIKVMEKEHASGKYVDEYNYTLQCLQCGQKFVGNSAAVAHAKATQHDQFGQASN</sequence>
<dbReference type="GO" id="GO:0004843">
    <property type="term" value="F:cysteine-type deubiquitinase activity"/>
    <property type="evidence" value="ECO:0007669"/>
    <property type="project" value="UniProtKB-UniRule"/>
</dbReference>